<feature type="repeat" description="ANK" evidence="3">
    <location>
        <begin position="1036"/>
        <end position="1068"/>
    </location>
</feature>
<feature type="repeat" description="ANK" evidence="3">
    <location>
        <begin position="666"/>
        <end position="698"/>
    </location>
</feature>
<keyword evidence="6" id="KW-1185">Reference proteome</keyword>
<dbReference type="InterPro" id="IPR036770">
    <property type="entry name" value="Ankyrin_rpt-contain_sf"/>
</dbReference>
<feature type="repeat" description="ANK" evidence="3">
    <location>
        <begin position="881"/>
        <end position="913"/>
    </location>
</feature>
<feature type="region of interest" description="Disordered" evidence="4">
    <location>
        <begin position="434"/>
        <end position="466"/>
    </location>
</feature>
<dbReference type="PANTHER" id="PTHR24123">
    <property type="entry name" value="ANKYRIN REPEAT-CONTAINING"/>
    <property type="match status" value="1"/>
</dbReference>
<feature type="repeat" description="ANK" evidence="3">
    <location>
        <begin position="914"/>
        <end position="942"/>
    </location>
</feature>
<dbReference type="EMBL" id="NCSJ02000027">
    <property type="protein sequence ID" value="RFU34004.1"/>
    <property type="molecule type" value="Genomic_DNA"/>
</dbReference>
<dbReference type="SMART" id="SM00248">
    <property type="entry name" value="ANK"/>
    <property type="match status" value="18"/>
</dbReference>
<keyword evidence="1" id="KW-0677">Repeat</keyword>
<reference evidence="5 6" key="1">
    <citation type="submission" date="2018-05" db="EMBL/GenBank/DDBJ databases">
        <title>Draft genome sequence of Scytalidium lignicola DSM 105466, a ubiquitous saprotrophic fungus.</title>
        <authorList>
            <person name="Buettner E."/>
            <person name="Gebauer A.M."/>
            <person name="Hofrichter M."/>
            <person name="Liers C."/>
            <person name="Kellner H."/>
        </authorList>
    </citation>
    <scope>NUCLEOTIDE SEQUENCE [LARGE SCALE GENOMIC DNA]</scope>
    <source>
        <strain evidence="5 6">DSM 105466</strain>
    </source>
</reference>
<dbReference type="Gene3D" id="1.25.40.20">
    <property type="entry name" value="Ankyrin repeat-containing domain"/>
    <property type="match status" value="5"/>
</dbReference>
<dbReference type="PANTHER" id="PTHR24123:SF138">
    <property type="entry name" value="NACHT DOMAIN-CONTAINING PROTEIN"/>
    <property type="match status" value="1"/>
</dbReference>
<protein>
    <submittedName>
        <fullName evidence="5">Uncharacterized protein</fullName>
    </submittedName>
</protein>
<gene>
    <name evidence="5" type="ORF">B7463_g2338</name>
</gene>
<feature type="non-terminal residue" evidence="5">
    <location>
        <position position="1"/>
    </location>
</feature>
<comment type="caution">
    <text evidence="5">The sequence shown here is derived from an EMBL/GenBank/DDBJ whole genome shotgun (WGS) entry which is preliminary data.</text>
</comment>
<sequence length="1222" mass="132736">MKDLVTKKPSNRKRLQKGGELTDEQALSMKQEKECKEVQKAANKEVAWRKKEVLRKKAIKQLPYSVIGVLELYKEYTLPPFIEPGKEPIDQKPSIIPPTDLADIPFYRPLQTPIQQLIRTRFAKPEPPEELQQEEEVVEEGGNQSVTAMASEEPDNRNYTAREAAETRGDYSHTPENGYPAVQEPEPLPERSLVEYIIRRHRTEDRVMLDSELEQLRAWFKNGGTAIKVSKLIYDFTKDLGEAWGALVAVSNELSLLRKVFDRLERSLKEDFDSVPPFPTEMSRELSEVLNSCMNVLQQLERIVIKFIEKKRKGGLRDIQNRVKWVFEEKNISKIRVSLEAHKETLNITLMITLNCLKSAADNCWLISHSLRGTPIYSETESLVHHTGEVLQPSKDTIVVLECCKTNPVAAMAGSSPHEPTREGGIARLELTNNPEKSPEEIDKSSKGLAKVAERDNEISTKDESVADRRKTIEGGDTPETITVGEKSLVDDEVSVETNEEYASTETSEAVKIAVETGNLEMVLLLLEFAGKVNINDFNYAAALESAVINGHGVAAHNLLERGADVNAKGPNFASPLLATIHYRNVEMAEILVSHGADIKQEGALTRAVQSHTPRMVDLLVRAGADVETRGPWGNNQLILAVHNEDMETLKVLLDHGADINGTGEFGTTALTVAIARRSIPVMKLLLSRGADARIDDAFKKAAQYDNGPELLKVLLDAGAEGVSSQSCVASAAQAGNSRSIVILVEAGADIEAKGDWGNSPIIYAVRSGKLEALKTLLDLGADINATGEFGTTPLTTAIAGDNVEMIQHLVSRRADATMDNSIAKAAGRPESHVYLKILRDGGAEGFLSQPCVAAAAEAGNEKSISLLLDAGADIEAKGAWGNGPLNFAARSGRVGVIKLLLDRGAHIDAPGEYGKTGLISAIERDNLEMVKLLVDRGADVNDAFTAAAQRNEGHRIIKVMLDAGARVPAEQNGVGSATSIGNLKSLTMLLDTGADIEDRDCWGNSPLILAISRSQMNAAKMLVQRGADVNVSGALGRTALQLAFDQNAIEMSDVLLSKGISLQTRNTCLEEALKKKNNKHIQLLMRNIRDEDITQDTKGTMLQLAIDHGRHDILTELISKGADPKVPGVIQPAVKSGDTVAVVQLLDAGVDVNVVDEGGSGSLLQVAAAAGQEGMLRFLFERGVDVKAPGCGIGPALMSALKGRHNEIAKLLMMKSKETNK</sequence>
<dbReference type="PROSITE" id="PS50297">
    <property type="entry name" value="ANK_REP_REGION"/>
    <property type="match status" value="6"/>
</dbReference>
<feature type="region of interest" description="Disordered" evidence="4">
    <location>
        <begin position="1"/>
        <end position="30"/>
    </location>
</feature>
<evidence type="ECO:0000256" key="4">
    <source>
        <dbReference type="SAM" id="MobiDB-lite"/>
    </source>
</evidence>
<feature type="repeat" description="ANK" evidence="3">
    <location>
        <begin position="1003"/>
        <end position="1035"/>
    </location>
</feature>
<dbReference type="STRING" id="5539.A0A3E2HKT7"/>
<feature type="repeat" description="ANK" evidence="3">
    <location>
        <begin position="790"/>
        <end position="822"/>
    </location>
</feature>
<dbReference type="OrthoDB" id="194358at2759"/>
<dbReference type="Proteomes" id="UP000258309">
    <property type="component" value="Unassembled WGS sequence"/>
</dbReference>
<dbReference type="InterPro" id="IPR051165">
    <property type="entry name" value="Multifunctional_ANK_Repeat"/>
</dbReference>
<feature type="repeat" description="ANK" evidence="3">
    <location>
        <begin position="633"/>
        <end position="665"/>
    </location>
</feature>
<feature type="compositionally biased region" description="Acidic residues" evidence="4">
    <location>
        <begin position="128"/>
        <end position="139"/>
    </location>
</feature>
<evidence type="ECO:0000313" key="6">
    <source>
        <dbReference type="Proteomes" id="UP000258309"/>
    </source>
</evidence>
<feature type="repeat" description="ANK" evidence="3">
    <location>
        <begin position="757"/>
        <end position="789"/>
    </location>
</feature>
<dbReference type="Pfam" id="PF12796">
    <property type="entry name" value="Ank_2"/>
    <property type="match status" value="5"/>
</dbReference>
<keyword evidence="2 3" id="KW-0040">ANK repeat</keyword>
<evidence type="ECO:0000256" key="3">
    <source>
        <dbReference type="PROSITE-ProRule" id="PRU00023"/>
    </source>
</evidence>
<evidence type="ECO:0000313" key="5">
    <source>
        <dbReference type="EMBL" id="RFU34004.1"/>
    </source>
</evidence>
<dbReference type="AlphaFoldDB" id="A0A3E2HKT7"/>
<evidence type="ECO:0000256" key="1">
    <source>
        <dbReference type="ARBA" id="ARBA00022737"/>
    </source>
</evidence>
<feature type="region of interest" description="Disordered" evidence="4">
    <location>
        <begin position="125"/>
        <end position="185"/>
    </location>
</feature>
<feature type="compositionally biased region" description="Basic and acidic residues" evidence="4">
    <location>
        <begin position="163"/>
        <end position="173"/>
    </location>
</feature>
<dbReference type="PROSITE" id="PS50088">
    <property type="entry name" value="ANK_REPEAT"/>
    <property type="match status" value="8"/>
</dbReference>
<accession>A0A3E2HKT7</accession>
<evidence type="ECO:0000256" key="2">
    <source>
        <dbReference type="ARBA" id="ARBA00023043"/>
    </source>
</evidence>
<dbReference type="SUPFAM" id="SSF48403">
    <property type="entry name" value="Ankyrin repeat"/>
    <property type="match status" value="2"/>
</dbReference>
<feature type="compositionally biased region" description="Basic and acidic residues" evidence="4">
    <location>
        <begin position="437"/>
        <end position="466"/>
    </location>
</feature>
<organism evidence="5 6">
    <name type="scientific">Scytalidium lignicola</name>
    <name type="common">Hyphomycete</name>
    <dbReference type="NCBI Taxonomy" id="5539"/>
    <lineage>
        <taxon>Eukaryota</taxon>
        <taxon>Fungi</taxon>
        <taxon>Dikarya</taxon>
        <taxon>Ascomycota</taxon>
        <taxon>Pezizomycotina</taxon>
        <taxon>Leotiomycetes</taxon>
        <taxon>Leotiomycetes incertae sedis</taxon>
        <taxon>Scytalidium</taxon>
    </lineage>
</organism>
<proteinExistence type="predicted"/>
<dbReference type="InterPro" id="IPR002110">
    <property type="entry name" value="Ankyrin_rpt"/>
</dbReference>
<feature type="non-terminal residue" evidence="5">
    <location>
        <position position="1222"/>
    </location>
</feature>
<name>A0A3E2HKT7_SCYLI</name>